<dbReference type="Proteomes" id="UP000029381">
    <property type="component" value="Unassembled WGS sequence"/>
</dbReference>
<dbReference type="SUPFAM" id="SSF56796">
    <property type="entry name" value="Dehydroquinate synthase-like"/>
    <property type="match status" value="1"/>
</dbReference>
<dbReference type="PANTHER" id="PTHR43622">
    <property type="entry name" value="3-DEHYDROQUINATE SYNTHASE"/>
    <property type="match status" value="1"/>
</dbReference>
<dbReference type="EC" id="4.2.3.4" evidence="6 17"/>
<feature type="binding site" evidence="17">
    <location>
        <position position="142"/>
    </location>
    <ligand>
        <name>NAD(+)</name>
        <dbReference type="ChEBI" id="CHEBI:57540"/>
    </ligand>
</feature>
<comment type="catalytic activity">
    <reaction evidence="1 17">
        <text>7-phospho-2-dehydro-3-deoxy-D-arabino-heptonate = 3-dehydroquinate + phosphate</text>
        <dbReference type="Rhea" id="RHEA:21968"/>
        <dbReference type="ChEBI" id="CHEBI:32364"/>
        <dbReference type="ChEBI" id="CHEBI:43474"/>
        <dbReference type="ChEBI" id="CHEBI:58394"/>
        <dbReference type="EC" id="4.2.3.4"/>
    </reaction>
</comment>
<dbReference type="EMBL" id="JPVT01000118">
    <property type="protein sequence ID" value="KFN91036.1"/>
    <property type="molecule type" value="Genomic_DNA"/>
</dbReference>
<dbReference type="PANTHER" id="PTHR43622:SF7">
    <property type="entry name" value="3-DEHYDROQUINATE SYNTHASE, CHLOROPLASTIC"/>
    <property type="match status" value="1"/>
</dbReference>
<dbReference type="RefSeq" id="WP_155988465.1">
    <property type="nucleotide sequence ID" value="NZ_JPVT01000118.1"/>
</dbReference>
<evidence type="ECO:0000256" key="11">
    <source>
        <dbReference type="ARBA" id="ARBA00022741"/>
    </source>
</evidence>
<evidence type="ECO:0000256" key="4">
    <source>
        <dbReference type="ARBA" id="ARBA00004661"/>
    </source>
</evidence>
<evidence type="ECO:0000256" key="3">
    <source>
        <dbReference type="ARBA" id="ARBA00004496"/>
    </source>
</evidence>
<dbReference type="Pfam" id="PF24621">
    <property type="entry name" value="DHQS_C"/>
    <property type="match status" value="1"/>
</dbReference>
<dbReference type="GO" id="GO:0000166">
    <property type="term" value="F:nucleotide binding"/>
    <property type="evidence" value="ECO:0007669"/>
    <property type="project" value="UniProtKB-KW"/>
</dbReference>
<keyword evidence="9 17" id="KW-0028">Amino-acid biosynthesis</keyword>
<evidence type="ECO:0000256" key="5">
    <source>
        <dbReference type="ARBA" id="ARBA00005412"/>
    </source>
</evidence>
<protein>
    <recommendedName>
        <fullName evidence="7 17">3-dehydroquinate synthase</fullName>
        <shortName evidence="17">DHQS</shortName>
        <ecNumber evidence="6 17">4.2.3.4</ecNumber>
    </recommendedName>
</protein>
<comment type="caution">
    <text evidence="17">Lacks conserved residue(s) required for the propagation of feature annotation.</text>
</comment>
<evidence type="ECO:0000313" key="21">
    <source>
        <dbReference type="Proteomes" id="UP000029381"/>
    </source>
</evidence>
<dbReference type="HAMAP" id="MF_00110">
    <property type="entry name" value="DHQ_synthase"/>
    <property type="match status" value="1"/>
</dbReference>
<evidence type="ECO:0000313" key="20">
    <source>
        <dbReference type="EMBL" id="KFN91036.1"/>
    </source>
</evidence>
<dbReference type="FunFam" id="3.40.50.1970:FF:000001">
    <property type="entry name" value="3-dehydroquinate synthase"/>
    <property type="match status" value="1"/>
</dbReference>
<keyword evidence="14 17" id="KW-0057">Aromatic amino acid biosynthesis</keyword>
<feature type="domain" description="3-dehydroquinate synthase C-terminal" evidence="19">
    <location>
        <begin position="181"/>
        <end position="322"/>
    </location>
</feature>
<keyword evidence="12 17" id="KW-0862">Zinc</keyword>
<dbReference type="PATRIC" id="fig|1302648.3.peg.1174"/>
<dbReference type="InterPro" id="IPR050071">
    <property type="entry name" value="Dehydroquinate_synthase"/>
</dbReference>
<evidence type="ECO:0000256" key="8">
    <source>
        <dbReference type="ARBA" id="ARBA00022490"/>
    </source>
</evidence>
<comment type="similarity">
    <text evidence="5 17">Belongs to the sugar phosphate cyclases superfamily. Dehydroquinate synthase family.</text>
</comment>
<evidence type="ECO:0000256" key="2">
    <source>
        <dbReference type="ARBA" id="ARBA00001911"/>
    </source>
</evidence>
<comment type="cofactor">
    <cofactor evidence="17">
        <name>Co(2+)</name>
        <dbReference type="ChEBI" id="CHEBI:48828"/>
    </cofactor>
    <cofactor evidence="17">
        <name>Zn(2+)</name>
        <dbReference type="ChEBI" id="CHEBI:29105"/>
    </cofactor>
    <text evidence="17">Binds 1 divalent metal cation per subunit. Can use either Co(2+) or Zn(2+).</text>
</comment>
<feature type="binding site" evidence="17">
    <location>
        <position position="245"/>
    </location>
    <ligand>
        <name>Zn(2+)</name>
        <dbReference type="ChEBI" id="CHEBI:29105"/>
    </ligand>
</feature>
<keyword evidence="13 17" id="KW-0520">NAD</keyword>
<dbReference type="GO" id="GO:0046872">
    <property type="term" value="F:metal ion binding"/>
    <property type="evidence" value="ECO:0007669"/>
    <property type="project" value="UniProtKB-KW"/>
</dbReference>
<evidence type="ECO:0000256" key="16">
    <source>
        <dbReference type="ARBA" id="ARBA00023285"/>
    </source>
</evidence>
<gene>
    <name evidence="17" type="primary">aroB</name>
    <name evidence="20" type="ORF">TMU3MR103_1207</name>
</gene>
<evidence type="ECO:0000256" key="10">
    <source>
        <dbReference type="ARBA" id="ARBA00022723"/>
    </source>
</evidence>
<evidence type="ECO:0000256" key="12">
    <source>
        <dbReference type="ARBA" id="ARBA00022833"/>
    </source>
</evidence>
<comment type="function">
    <text evidence="17">Catalyzes the conversion of 3-deoxy-D-arabino-heptulosonate 7-phosphate (DAHP) to dehydroquinate (DHQ).</text>
</comment>
<accession>A0A091BZK9</accession>
<comment type="subcellular location">
    <subcellularLocation>
        <location evidence="3 17">Cytoplasm</location>
    </subcellularLocation>
</comment>
<evidence type="ECO:0000256" key="13">
    <source>
        <dbReference type="ARBA" id="ARBA00023027"/>
    </source>
</evidence>
<evidence type="ECO:0000256" key="6">
    <source>
        <dbReference type="ARBA" id="ARBA00013031"/>
    </source>
</evidence>
<dbReference type="Pfam" id="PF01761">
    <property type="entry name" value="DHQ_synthase"/>
    <property type="match status" value="1"/>
</dbReference>
<dbReference type="CDD" id="cd08195">
    <property type="entry name" value="DHQS"/>
    <property type="match status" value="1"/>
</dbReference>
<dbReference type="InterPro" id="IPR030963">
    <property type="entry name" value="DHQ_synth_fam"/>
</dbReference>
<dbReference type="GO" id="GO:0009073">
    <property type="term" value="P:aromatic amino acid family biosynthetic process"/>
    <property type="evidence" value="ECO:0007669"/>
    <property type="project" value="UniProtKB-KW"/>
</dbReference>
<evidence type="ECO:0000256" key="9">
    <source>
        <dbReference type="ARBA" id="ARBA00022605"/>
    </source>
</evidence>
<reference evidence="20 21" key="1">
    <citation type="submission" date="2014-08" db="EMBL/GenBank/DDBJ databases">
        <title>Genome sequence of Tetragenococcus muriaticus.</title>
        <authorList>
            <person name="Chuea-nongthon C."/>
            <person name="Rodtong S."/>
            <person name="Yongsawatdigul J."/>
            <person name="Steele J.L."/>
            <person name="Liu X.-y."/>
            <person name="Speers J."/>
            <person name="Glasner J.D."/>
            <person name="Neeno-Eckwall E.C."/>
        </authorList>
    </citation>
    <scope>NUCLEOTIDE SEQUENCE [LARGE SCALE GENOMIC DNA]</scope>
    <source>
        <strain evidence="20 21">3MR10-3</strain>
    </source>
</reference>
<dbReference type="InterPro" id="IPR016037">
    <property type="entry name" value="DHQ_synth_AroB"/>
</dbReference>
<evidence type="ECO:0000259" key="18">
    <source>
        <dbReference type="Pfam" id="PF01761"/>
    </source>
</evidence>
<sequence length="355" mass="39484">MIITVNLKDHSYPINVQRNSLKQSGVWVKSIWAKQKVALVTDNTVNQIYAQQVKESLDSNGFQTTVMVIPSGETSKSLEMTDFLYRKLAQNHFTKNDGVIALGGGVVGDLAGFVAATYMRGIHFLQFPTSLLAQVDSSIGGKTAINMTAAKNLIGTFYQPDGVLIDPAVLDTLPQRRLREGVAEIVKAAAIADVDLWQLLERIRNSTELKQRAEEIIIPALKVKQQVVEKDEFDQNQRLILNFGHTIGHAIEKTAGYGTISHGESVAIGMIKITQQAEKMGLTPKYTTQKLQHMLSKFDLPTTLTDFNPRQIKETINHDKKVREGQLNIILLEKIGQAKIVPIYIDTIEDYLQSS</sequence>
<feature type="binding site" evidence="17">
    <location>
        <position position="184"/>
    </location>
    <ligand>
        <name>Zn(2+)</name>
        <dbReference type="ChEBI" id="CHEBI:29105"/>
    </ligand>
</feature>
<proteinExistence type="inferred from homology"/>
<dbReference type="AlphaFoldDB" id="A0A091BZK9"/>
<feature type="binding site" evidence="17">
    <location>
        <position position="262"/>
    </location>
    <ligand>
        <name>Zn(2+)</name>
        <dbReference type="ChEBI" id="CHEBI:29105"/>
    </ligand>
</feature>
<feature type="binding site" evidence="17">
    <location>
        <position position="151"/>
    </location>
    <ligand>
        <name>NAD(+)</name>
        <dbReference type="ChEBI" id="CHEBI:57540"/>
    </ligand>
</feature>
<evidence type="ECO:0000256" key="7">
    <source>
        <dbReference type="ARBA" id="ARBA00017684"/>
    </source>
</evidence>
<evidence type="ECO:0000256" key="14">
    <source>
        <dbReference type="ARBA" id="ARBA00023141"/>
    </source>
</evidence>
<dbReference type="PIRSF" id="PIRSF001455">
    <property type="entry name" value="DHQ_synth"/>
    <property type="match status" value="1"/>
</dbReference>
<keyword evidence="16 17" id="KW-0170">Cobalt</keyword>
<organism evidence="20 21">
    <name type="scientific">Tetragenococcus muriaticus 3MR10-3</name>
    <dbReference type="NCBI Taxonomy" id="1302648"/>
    <lineage>
        <taxon>Bacteria</taxon>
        <taxon>Bacillati</taxon>
        <taxon>Bacillota</taxon>
        <taxon>Bacilli</taxon>
        <taxon>Lactobacillales</taxon>
        <taxon>Enterococcaceae</taxon>
        <taxon>Tetragenococcus</taxon>
    </lineage>
</organism>
<dbReference type="GO" id="GO:0005737">
    <property type="term" value="C:cytoplasm"/>
    <property type="evidence" value="ECO:0007669"/>
    <property type="project" value="UniProtKB-SubCell"/>
</dbReference>
<comment type="caution">
    <text evidence="20">The sequence shown here is derived from an EMBL/GenBank/DDBJ whole genome shotgun (WGS) entry which is preliminary data.</text>
</comment>
<feature type="binding site" evidence="17">
    <location>
        <begin position="105"/>
        <end position="109"/>
    </location>
    <ligand>
        <name>NAD(+)</name>
        <dbReference type="ChEBI" id="CHEBI:57540"/>
    </ligand>
</feature>
<feature type="domain" description="3-dehydroquinate synthase N-terminal" evidence="18">
    <location>
        <begin position="67"/>
        <end position="179"/>
    </location>
</feature>
<name>A0A091BZK9_9ENTE</name>
<comment type="cofactor">
    <cofactor evidence="2 17">
        <name>NAD(+)</name>
        <dbReference type="ChEBI" id="CHEBI:57540"/>
    </cofactor>
</comment>
<feature type="binding site" evidence="17">
    <location>
        <begin position="71"/>
        <end position="76"/>
    </location>
    <ligand>
        <name>NAD(+)</name>
        <dbReference type="ChEBI" id="CHEBI:57540"/>
    </ligand>
</feature>
<keyword evidence="11 17" id="KW-0547">Nucleotide-binding</keyword>
<keyword evidence="15 17" id="KW-0456">Lyase</keyword>
<evidence type="ECO:0000256" key="17">
    <source>
        <dbReference type="HAMAP-Rule" id="MF_00110"/>
    </source>
</evidence>
<comment type="pathway">
    <text evidence="4 17">Metabolic intermediate biosynthesis; chorismate biosynthesis; chorismate from D-erythrose 4-phosphate and phosphoenolpyruvate: step 2/7.</text>
</comment>
<dbReference type="GO" id="GO:0009423">
    <property type="term" value="P:chorismate biosynthetic process"/>
    <property type="evidence" value="ECO:0007669"/>
    <property type="project" value="UniProtKB-UniRule"/>
</dbReference>
<dbReference type="Gene3D" id="3.40.50.1970">
    <property type="match status" value="1"/>
</dbReference>
<dbReference type="InterPro" id="IPR030960">
    <property type="entry name" value="DHQS/DOIS_N"/>
</dbReference>
<evidence type="ECO:0000256" key="15">
    <source>
        <dbReference type="ARBA" id="ARBA00023239"/>
    </source>
</evidence>
<dbReference type="InterPro" id="IPR056179">
    <property type="entry name" value="DHQS_C"/>
</dbReference>
<keyword evidence="10 17" id="KW-0479">Metal-binding</keyword>
<feature type="binding site" evidence="17">
    <location>
        <begin position="129"/>
        <end position="130"/>
    </location>
    <ligand>
        <name>NAD(+)</name>
        <dbReference type="ChEBI" id="CHEBI:57540"/>
    </ligand>
</feature>
<evidence type="ECO:0000256" key="1">
    <source>
        <dbReference type="ARBA" id="ARBA00001393"/>
    </source>
</evidence>
<dbReference type="Gene3D" id="1.20.1090.10">
    <property type="entry name" value="Dehydroquinate synthase-like - alpha domain"/>
    <property type="match status" value="1"/>
</dbReference>
<evidence type="ECO:0000259" key="19">
    <source>
        <dbReference type="Pfam" id="PF24621"/>
    </source>
</evidence>
<keyword evidence="21" id="KW-1185">Reference proteome</keyword>
<dbReference type="NCBIfam" id="TIGR01357">
    <property type="entry name" value="aroB"/>
    <property type="match status" value="1"/>
</dbReference>
<keyword evidence="8 17" id="KW-0963">Cytoplasm</keyword>
<dbReference type="GO" id="GO:0008652">
    <property type="term" value="P:amino acid biosynthetic process"/>
    <property type="evidence" value="ECO:0007669"/>
    <property type="project" value="UniProtKB-KW"/>
</dbReference>
<dbReference type="GO" id="GO:0003856">
    <property type="term" value="F:3-dehydroquinate synthase activity"/>
    <property type="evidence" value="ECO:0007669"/>
    <property type="project" value="UniProtKB-UniRule"/>
</dbReference>
<dbReference type="UniPathway" id="UPA00053">
    <property type="reaction ID" value="UER00085"/>
</dbReference>